<proteinExistence type="predicted"/>
<protein>
    <submittedName>
        <fullName evidence="1">Uncharacterized protein</fullName>
    </submittedName>
</protein>
<dbReference type="AlphaFoldDB" id="A0A382VE90"/>
<gene>
    <name evidence="1" type="ORF">METZ01_LOCUS397673</name>
</gene>
<dbReference type="EMBL" id="UINC01151294">
    <property type="protein sequence ID" value="SVD44819.1"/>
    <property type="molecule type" value="Genomic_DNA"/>
</dbReference>
<name>A0A382VE90_9ZZZZ</name>
<sequence length="62" mass="6979">SLQVGWILGLTHSSVLRCRWEGRSDGWFRPDLGLGLLDLETRLDCGNSATLPNLRPDNMVRN</sequence>
<reference evidence="1" key="1">
    <citation type="submission" date="2018-05" db="EMBL/GenBank/DDBJ databases">
        <authorList>
            <person name="Lanie J.A."/>
            <person name="Ng W.-L."/>
            <person name="Kazmierczak K.M."/>
            <person name="Andrzejewski T.M."/>
            <person name="Davidsen T.M."/>
            <person name="Wayne K.J."/>
            <person name="Tettelin H."/>
            <person name="Glass J.I."/>
            <person name="Rusch D."/>
            <person name="Podicherti R."/>
            <person name="Tsui H.-C.T."/>
            <person name="Winkler M.E."/>
        </authorList>
    </citation>
    <scope>NUCLEOTIDE SEQUENCE</scope>
</reference>
<organism evidence="1">
    <name type="scientific">marine metagenome</name>
    <dbReference type="NCBI Taxonomy" id="408172"/>
    <lineage>
        <taxon>unclassified sequences</taxon>
        <taxon>metagenomes</taxon>
        <taxon>ecological metagenomes</taxon>
    </lineage>
</organism>
<feature type="non-terminal residue" evidence="1">
    <location>
        <position position="1"/>
    </location>
</feature>
<accession>A0A382VE90</accession>
<evidence type="ECO:0000313" key="1">
    <source>
        <dbReference type="EMBL" id="SVD44819.1"/>
    </source>
</evidence>